<dbReference type="EMBL" id="UWPJ01000020">
    <property type="protein sequence ID" value="VCU70531.1"/>
    <property type="molecule type" value="Genomic_DNA"/>
</dbReference>
<evidence type="ECO:0008006" key="3">
    <source>
        <dbReference type="Google" id="ProtNLM"/>
    </source>
</evidence>
<protein>
    <recommendedName>
        <fullName evidence="3">Helix-turn-helix domain-containing protein</fullName>
    </recommendedName>
</protein>
<evidence type="ECO:0000313" key="2">
    <source>
        <dbReference type="Proteomes" id="UP000277294"/>
    </source>
</evidence>
<evidence type="ECO:0000313" key="1">
    <source>
        <dbReference type="EMBL" id="VCU70531.1"/>
    </source>
</evidence>
<proteinExistence type="predicted"/>
<dbReference type="AlphaFoldDB" id="A0A3P4B3N5"/>
<gene>
    <name evidence="1" type="ORF">PIGHUM_02603</name>
</gene>
<keyword evidence="2" id="KW-1185">Reference proteome</keyword>
<dbReference type="InterPro" id="IPR036390">
    <property type="entry name" value="WH_DNA-bd_sf"/>
</dbReference>
<dbReference type="Proteomes" id="UP000277294">
    <property type="component" value="Unassembled WGS sequence"/>
</dbReference>
<reference evidence="1 2" key="1">
    <citation type="submission" date="2018-10" db="EMBL/GenBank/DDBJ databases">
        <authorList>
            <person name="Criscuolo A."/>
        </authorList>
    </citation>
    <scope>NUCLEOTIDE SEQUENCE [LARGE SCALE GENOMIC DNA]</scope>
    <source>
        <strain evidence="1">DnA1</strain>
    </source>
</reference>
<sequence>MSPGRAAGRGRRGVSRVHPVDEPIVAAARALAAGDPLDALNRIALRDDADALALRGIAMAQLGELGRARTLVRRAARAFGQRSPVARARCVVAEAEIALAARELDWPTQALEAARTLLEARGDRHNAAHARLLEARHALLLGRLDTAERALASLDASIAFLRPAARAAHAMAEAGVAVRRVRAAAARAALARARQAAQSAGIPALEAEIGLAARHLDLPAARLIARGGEQPLLLDEVEALQASAMLVIDACRHVVRAGRLSVPLARRPVLFELARALGLAWPEDVPRADLIARVFRTRHPDETHRARLRVEMGRLRAALEPIAGVRATSRGFLLAPARPGEVGVLEHPAREPHAHVLALLADGQPWSSSAMALALGSSQRTVQRALDALGREGKVQAFGQGRARRWAASPLPGFATSLLLPPPLPADLG</sequence>
<accession>A0A3P4B3N5</accession>
<dbReference type="SUPFAM" id="SSF46785">
    <property type="entry name" value="Winged helix' DNA-binding domain"/>
    <property type="match status" value="1"/>
</dbReference>
<organism evidence="1 2">
    <name type="scientific">Pigmentiphaga humi</name>
    <dbReference type="NCBI Taxonomy" id="2478468"/>
    <lineage>
        <taxon>Bacteria</taxon>
        <taxon>Pseudomonadati</taxon>
        <taxon>Pseudomonadota</taxon>
        <taxon>Betaproteobacteria</taxon>
        <taxon>Burkholderiales</taxon>
        <taxon>Alcaligenaceae</taxon>
        <taxon>Pigmentiphaga</taxon>
    </lineage>
</organism>
<name>A0A3P4B3N5_9BURK</name>